<evidence type="ECO:0000313" key="2">
    <source>
        <dbReference type="EMBL" id="EOZ99237.1"/>
    </source>
</evidence>
<name>S2DJV4_INDAL</name>
<dbReference type="Gene3D" id="2.60.120.10">
    <property type="entry name" value="Jelly Rolls"/>
    <property type="match status" value="1"/>
</dbReference>
<sequence>MKKATGIGGIFFKSKDPQKINIEKVLNETSAAYSPLSAECSQDFIDNLSIRKFQRGDLVVREGQFAKKAYLIVSGCSRAFYLKEGKDITDWFTFENQFMASIVSFFSDRPSPHYLEFLEDSTVLEFSKEIMDSLSEKHHDFERFISRVVTETMLGLCERLYTIQFNKASVRYLHLLNIYPKITERVPLTHIASYLGVTLETLSRIRNPKNRI</sequence>
<keyword evidence="3" id="KW-1185">Reference proteome</keyword>
<evidence type="ECO:0000259" key="1">
    <source>
        <dbReference type="PROSITE" id="PS50042"/>
    </source>
</evidence>
<dbReference type="Pfam" id="PF00027">
    <property type="entry name" value="cNMP_binding"/>
    <property type="match status" value="1"/>
</dbReference>
<dbReference type="InterPro" id="IPR014710">
    <property type="entry name" value="RmlC-like_jellyroll"/>
</dbReference>
<gene>
    <name evidence="2" type="ORF">A33Q_0615</name>
</gene>
<protein>
    <submittedName>
        <fullName evidence="2">cAMP-binding protein</fullName>
    </submittedName>
</protein>
<accession>S2DJV4</accession>
<proteinExistence type="predicted"/>
<dbReference type="CDD" id="cd00038">
    <property type="entry name" value="CAP_ED"/>
    <property type="match status" value="1"/>
</dbReference>
<dbReference type="AlphaFoldDB" id="S2DJV4"/>
<feature type="domain" description="Cyclic nucleotide-binding" evidence="1">
    <location>
        <begin position="32"/>
        <end position="75"/>
    </location>
</feature>
<dbReference type="RefSeq" id="WP_009034751.1">
    <property type="nucleotide sequence ID" value="NZ_ALWO02000014.1"/>
</dbReference>
<dbReference type="eggNOG" id="COG0664">
    <property type="taxonomic scope" value="Bacteria"/>
</dbReference>
<organism evidence="2 3">
    <name type="scientific">Indibacter alkaliphilus (strain CCUG 57479 / KCTC 22604 / LW1)</name>
    <dbReference type="NCBI Taxonomy" id="1189612"/>
    <lineage>
        <taxon>Bacteria</taxon>
        <taxon>Pseudomonadati</taxon>
        <taxon>Bacteroidota</taxon>
        <taxon>Cytophagia</taxon>
        <taxon>Cytophagales</taxon>
        <taxon>Cyclobacteriaceae</taxon>
    </lineage>
</organism>
<dbReference type="OrthoDB" id="758145at2"/>
<comment type="caution">
    <text evidence="2">The sequence shown here is derived from an EMBL/GenBank/DDBJ whole genome shotgun (WGS) entry which is preliminary data.</text>
</comment>
<dbReference type="Proteomes" id="UP000006073">
    <property type="component" value="Unassembled WGS sequence"/>
</dbReference>
<dbReference type="SUPFAM" id="SSF51206">
    <property type="entry name" value="cAMP-binding domain-like"/>
    <property type="match status" value="1"/>
</dbReference>
<dbReference type="InterPro" id="IPR018490">
    <property type="entry name" value="cNMP-bd_dom_sf"/>
</dbReference>
<dbReference type="InterPro" id="IPR000595">
    <property type="entry name" value="cNMP-bd_dom"/>
</dbReference>
<dbReference type="STRING" id="1189612.A33Q_0615"/>
<evidence type="ECO:0000313" key="3">
    <source>
        <dbReference type="Proteomes" id="UP000006073"/>
    </source>
</evidence>
<dbReference type="EMBL" id="ALWO02000014">
    <property type="protein sequence ID" value="EOZ99237.1"/>
    <property type="molecule type" value="Genomic_DNA"/>
</dbReference>
<reference evidence="2 3" key="1">
    <citation type="journal article" date="2013" name="Genome Announc.">
        <title>Draft Genome Sequence of Indibacter alkaliphilus Strain LW1T, Isolated from Lonar Lake, a Haloalkaline Lake in the Buldana District of Maharashtra, India.</title>
        <authorList>
            <person name="Singh A."/>
            <person name="Kumar Jangir P."/>
            <person name="Sharma R."/>
            <person name="Singh A."/>
            <person name="Kumar Pinnaka A."/>
            <person name="Shivaji S."/>
        </authorList>
    </citation>
    <scope>NUCLEOTIDE SEQUENCE [LARGE SCALE GENOMIC DNA]</scope>
    <source>
        <strain evidence="3">CCUG 57479 / KCTC 22604 / LW1</strain>
    </source>
</reference>
<dbReference type="PROSITE" id="PS50042">
    <property type="entry name" value="CNMP_BINDING_3"/>
    <property type="match status" value="1"/>
</dbReference>